<dbReference type="PROSITE" id="PS01311">
    <property type="entry name" value="LGT"/>
    <property type="match status" value="1"/>
</dbReference>
<dbReference type="GO" id="GO:0042158">
    <property type="term" value="P:lipoprotein biosynthetic process"/>
    <property type="evidence" value="ECO:0007669"/>
    <property type="project" value="UniProtKB-UniRule"/>
</dbReference>
<comment type="subcellular location">
    <subcellularLocation>
        <location evidence="7">Cell membrane</location>
        <topology evidence="7">Multi-pass membrane protein</topology>
    </subcellularLocation>
</comment>
<accession>A0A198UFF3</accession>
<feature type="transmembrane region" description="Helical" evidence="7">
    <location>
        <begin position="225"/>
        <end position="242"/>
    </location>
</feature>
<feature type="transmembrane region" description="Helical" evidence="7">
    <location>
        <begin position="262"/>
        <end position="281"/>
    </location>
</feature>
<keyword evidence="4 7" id="KW-0812">Transmembrane</keyword>
<dbReference type="GO" id="GO:0005886">
    <property type="term" value="C:plasma membrane"/>
    <property type="evidence" value="ECO:0007669"/>
    <property type="project" value="UniProtKB-SubCell"/>
</dbReference>
<keyword evidence="3 7" id="KW-0808">Transferase</keyword>
<dbReference type="PATRIC" id="fig|480.237.peg.2198"/>
<dbReference type="PANTHER" id="PTHR30589:SF0">
    <property type="entry name" value="PHOSPHATIDYLGLYCEROL--PROLIPOPROTEIN DIACYLGLYCERYL TRANSFERASE"/>
    <property type="match status" value="1"/>
</dbReference>
<feature type="binding site" evidence="7">
    <location>
        <position position="139"/>
    </location>
    <ligand>
        <name>a 1,2-diacyl-sn-glycero-3-phospho-(1'-sn-glycerol)</name>
        <dbReference type="ChEBI" id="CHEBI:64716"/>
    </ligand>
</feature>
<feature type="transmembrane region" description="Helical" evidence="7">
    <location>
        <begin position="120"/>
        <end position="140"/>
    </location>
</feature>
<evidence type="ECO:0000256" key="6">
    <source>
        <dbReference type="ARBA" id="ARBA00023136"/>
    </source>
</evidence>
<dbReference type="Pfam" id="PF01790">
    <property type="entry name" value="LGT"/>
    <property type="match status" value="1"/>
</dbReference>
<dbReference type="InterPro" id="IPR001640">
    <property type="entry name" value="Lgt"/>
</dbReference>
<keyword evidence="9" id="KW-1185">Reference proteome</keyword>
<evidence type="ECO:0000256" key="5">
    <source>
        <dbReference type="ARBA" id="ARBA00022989"/>
    </source>
</evidence>
<keyword evidence="8" id="KW-0328">Glycosyltransferase</keyword>
<evidence type="ECO:0000256" key="7">
    <source>
        <dbReference type="HAMAP-Rule" id="MF_01147"/>
    </source>
</evidence>
<dbReference type="UniPathway" id="UPA00664"/>
<dbReference type="HAMAP" id="MF_01147">
    <property type="entry name" value="Lgt"/>
    <property type="match status" value="1"/>
</dbReference>
<comment type="pathway">
    <text evidence="7">Protein modification; lipoprotein biosynthesis (diacylglyceryl transfer).</text>
</comment>
<comment type="similarity">
    <text evidence="1 7">Belongs to the Lgt family.</text>
</comment>
<protein>
    <recommendedName>
        <fullName evidence="7">Phosphatidylglycerol--prolipoprotein diacylglyceryl transferase</fullName>
        <ecNumber evidence="7">2.5.1.145</ecNumber>
    </recommendedName>
</protein>
<keyword evidence="5 7" id="KW-1133">Transmembrane helix</keyword>
<keyword evidence="6 7" id="KW-0472">Membrane</keyword>
<name>A0A198UFF3_MORCA</name>
<dbReference type="NCBIfam" id="TIGR00544">
    <property type="entry name" value="lgt"/>
    <property type="match status" value="1"/>
</dbReference>
<dbReference type="RefSeq" id="WP_064610092.1">
    <property type="nucleotide sequence ID" value="NZ_LXHB01000023.1"/>
</dbReference>
<comment type="catalytic activity">
    <reaction evidence="7">
        <text>L-cysteinyl-[prolipoprotein] + a 1,2-diacyl-sn-glycero-3-phospho-(1'-sn-glycerol) = an S-1,2-diacyl-sn-glyceryl-L-cysteinyl-[prolipoprotein] + sn-glycerol 1-phosphate + H(+)</text>
        <dbReference type="Rhea" id="RHEA:56712"/>
        <dbReference type="Rhea" id="RHEA-COMP:14679"/>
        <dbReference type="Rhea" id="RHEA-COMP:14680"/>
        <dbReference type="ChEBI" id="CHEBI:15378"/>
        <dbReference type="ChEBI" id="CHEBI:29950"/>
        <dbReference type="ChEBI" id="CHEBI:57685"/>
        <dbReference type="ChEBI" id="CHEBI:64716"/>
        <dbReference type="ChEBI" id="CHEBI:140658"/>
        <dbReference type="EC" id="2.5.1.145"/>
    </reaction>
</comment>
<reference evidence="8 9" key="1">
    <citation type="journal article" date="2016" name="Genome Biol. Evol.">
        <title>Comparative Genomic Analyses of the Moraxella catarrhalis Serosensitive and Seroresistant Lineages Demonstrate Their Independent Evolution.</title>
        <authorList>
            <person name="Earl J.P."/>
            <person name="de Vries S.P."/>
            <person name="Ahmed A."/>
            <person name="Powell E."/>
            <person name="Schultz M.P."/>
            <person name="Hermans P.W."/>
            <person name="Hill D.J."/>
            <person name="Zhou Z."/>
            <person name="Constantinidou C.I."/>
            <person name="Hu F.Z."/>
            <person name="Bootsma H.J."/>
            <person name="Ehrlich G.D."/>
        </authorList>
    </citation>
    <scope>NUCLEOTIDE SEQUENCE [LARGE SCALE GENOMIC DNA]</scope>
    <source>
        <strain evidence="8 9">Z7542</strain>
    </source>
</reference>
<dbReference type="GO" id="GO:0008961">
    <property type="term" value="F:phosphatidylglycerol-prolipoprotein diacylglyceryl transferase activity"/>
    <property type="evidence" value="ECO:0007669"/>
    <property type="project" value="UniProtKB-UniRule"/>
</dbReference>
<gene>
    <name evidence="7" type="primary">lgt</name>
    <name evidence="8" type="ORF">AO384_1692</name>
</gene>
<dbReference type="AlphaFoldDB" id="A0A198UFF3"/>
<evidence type="ECO:0000313" key="9">
    <source>
        <dbReference type="Proteomes" id="UP000078228"/>
    </source>
</evidence>
<evidence type="ECO:0000256" key="4">
    <source>
        <dbReference type="ARBA" id="ARBA00022692"/>
    </source>
</evidence>
<dbReference type="EC" id="2.5.1.145" evidence="7"/>
<sequence>MAIVHPQIDPVALDLGVVEMHWYGLMYLLAFAAAYFLAWVRTKSRADFTTEMVSDLVFFGSVGVILGGRIGYVILYNFSELIANPLYLFRVWEGGMSFHGGFVGVLLAMWYFAHKYKKSPFTVLDFIAPCVPTGLFFGRIGNFINGELWGRVSHSDASHLMYFPQAANADFQMIQANLALQQIAADIGGYLLLPRHPSQLYQAATEGILLFIVLWWFSAKPRPRYAVSAMFLLIYGLSRFTTEFFRQPDVGYELIFGWMTKGQLYSLPMIVIGVILMVMAYQKQIYDWNKAK</sequence>
<feature type="transmembrane region" description="Helical" evidence="7">
    <location>
        <begin position="200"/>
        <end position="218"/>
    </location>
</feature>
<keyword evidence="2 7" id="KW-1003">Cell membrane</keyword>
<feature type="transmembrane region" description="Helical" evidence="7">
    <location>
        <begin position="96"/>
        <end position="113"/>
    </location>
</feature>
<feature type="transmembrane region" description="Helical" evidence="7">
    <location>
        <begin position="20"/>
        <end position="40"/>
    </location>
</feature>
<dbReference type="OrthoDB" id="871140at2"/>
<dbReference type="Proteomes" id="UP000078228">
    <property type="component" value="Unassembled WGS sequence"/>
</dbReference>
<evidence type="ECO:0000256" key="3">
    <source>
        <dbReference type="ARBA" id="ARBA00022679"/>
    </source>
</evidence>
<organism evidence="8 9">
    <name type="scientific">Moraxella catarrhalis</name>
    <name type="common">Branhamella catarrhalis</name>
    <dbReference type="NCBI Taxonomy" id="480"/>
    <lineage>
        <taxon>Bacteria</taxon>
        <taxon>Pseudomonadati</taxon>
        <taxon>Pseudomonadota</taxon>
        <taxon>Gammaproteobacteria</taxon>
        <taxon>Moraxellales</taxon>
        <taxon>Moraxellaceae</taxon>
        <taxon>Moraxella</taxon>
    </lineage>
</organism>
<evidence type="ECO:0000256" key="1">
    <source>
        <dbReference type="ARBA" id="ARBA00007150"/>
    </source>
</evidence>
<dbReference type="EMBL" id="LXHC01000025">
    <property type="protein sequence ID" value="OAU95158.1"/>
    <property type="molecule type" value="Genomic_DNA"/>
</dbReference>
<comment type="caution">
    <text evidence="8">The sequence shown here is derived from an EMBL/GenBank/DDBJ whole genome shotgun (WGS) entry which is preliminary data.</text>
</comment>
<comment type="function">
    <text evidence="7">Catalyzes the transfer of the diacylglyceryl group from phosphatidylglycerol to the sulfhydryl group of the N-terminal cysteine of a prolipoprotein, the first step in the formation of mature lipoproteins.</text>
</comment>
<evidence type="ECO:0000313" key="8">
    <source>
        <dbReference type="EMBL" id="OAU95158.1"/>
    </source>
</evidence>
<feature type="transmembrane region" description="Helical" evidence="7">
    <location>
        <begin position="52"/>
        <end position="76"/>
    </location>
</feature>
<dbReference type="PANTHER" id="PTHR30589">
    <property type="entry name" value="PROLIPOPROTEIN DIACYLGLYCERYL TRANSFERASE"/>
    <property type="match status" value="1"/>
</dbReference>
<keyword evidence="8" id="KW-0449">Lipoprotein</keyword>
<evidence type="ECO:0000256" key="2">
    <source>
        <dbReference type="ARBA" id="ARBA00022475"/>
    </source>
</evidence>
<proteinExistence type="inferred from homology"/>